<keyword evidence="1" id="KW-0808">Transferase</keyword>
<protein>
    <submittedName>
        <fullName evidence="4">Ribosomal protein S18 acetylase RimI-like enzyme</fullName>
    </submittedName>
</protein>
<dbReference type="InterPro" id="IPR016181">
    <property type="entry name" value="Acyl_CoA_acyltransferase"/>
</dbReference>
<dbReference type="PANTHER" id="PTHR10545">
    <property type="entry name" value="DIAMINE N-ACETYLTRANSFERASE"/>
    <property type="match status" value="1"/>
</dbReference>
<dbReference type="PANTHER" id="PTHR10545:SF29">
    <property type="entry name" value="GH14572P-RELATED"/>
    <property type="match status" value="1"/>
</dbReference>
<comment type="caution">
    <text evidence="4">The sequence shown here is derived from an EMBL/GenBank/DDBJ whole genome shotgun (WGS) entry which is preliminary data.</text>
</comment>
<dbReference type="Proteomes" id="UP000581135">
    <property type="component" value="Unassembled WGS sequence"/>
</dbReference>
<dbReference type="Gene3D" id="3.40.630.30">
    <property type="match status" value="1"/>
</dbReference>
<dbReference type="InterPro" id="IPR000182">
    <property type="entry name" value="GNAT_dom"/>
</dbReference>
<dbReference type="GO" id="GO:0008080">
    <property type="term" value="F:N-acetyltransferase activity"/>
    <property type="evidence" value="ECO:0007669"/>
    <property type="project" value="UniProtKB-ARBA"/>
</dbReference>
<dbReference type="RefSeq" id="WP_183415658.1">
    <property type="nucleotide sequence ID" value="NZ_JACHXA010000002.1"/>
</dbReference>
<evidence type="ECO:0000313" key="4">
    <source>
        <dbReference type="EMBL" id="MBB3064867.1"/>
    </source>
</evidence>
<gene>
    <name evidence="4" type="ORF">FHR98_001139</name>
</gene>
<dbReference type="InterPro" id="IPR051016">
    <property type="entry name" value="Diverse_Substrate_AcTransf"/>
</dbReference>
<evidence type="ECO:0000256" key="1">
    <source>
        <dbReference type="ARBA" id="ARBA00022679"/>
    </source>
</evidence>
<accession>A0A839SPP0</accession>
<evidence type="ECO:0000313" key="5">
    <source>
        <dbReference type="Proteomes" id="UP000581135"/>
    </source>
</evidence>
<evidence type="ECO:0000256" key="2">
    <source>
        <dbReference type="ARBA" id="ARBA00023315"/>
    </source>
</evidence>
<name>A0A839SPP0_9PROT</name>
<keyword evidence="4" id="KW-0689">Ribosomal protein</keyword>
<reference evidence="4 5" key="1">
    <citation type="submission" date="2020-08" db="EMBL/GenBank/DDBJ databases">
        <title>Genomic Encyclopedia of Type Strains, Phase III (KMG-III): the genomes of soil and plant-associated and newly described type strains.</title>
        <authorList>
            <person name="Whitman W."/>
        </authorList>
    </citation>
    <scope>NUCLEOTIDE SEQUENCE [LARGE SCALE GENOMIC DNA]</scope>
    <source>
        <strain evidence="4 5">CECT 8803</strain>
    </source>
</reference>
<dbReference type="AlphaFoldDB" id="A0A839SPP0"/>
<proteinExistence type="predicted"/>
<sequence length="161" mass="17622">MTSSPKIRFARREDAAVIADLVTELARFEGKVGACTPEFIERWAFGSAPAFELLVAETDSGVVGYLAFYRAFSLFKGGPVLLIENVYVREALRGQRLGRKLLAAAAAEGRRRGYIRLELNVRGDNPKTIAFYEGLGLFAPGESVMRSEDAALATLAEECDQ</sequence>
<keyword evidence="2" id="KW-0012">Acyltransferase</keyword>
<dbReference type="GO" id="GO:0005840">
    <property type="term" value="C:ribosome"/>
    <property type="evidence" value="ECO:0007669"/>
    <property type="project" value="UniProtKB-KW"/>
</dbReference>
<dbReference type="SUPFAM" id="SSF55729">
    <property type="entry name" value="Acyl-CoA N-acyltransferases (Nat)"/>
    <property type="match status" value="1"/>
</dbReference>
<organism evidence="4 5">
    <name type="scientific">Limibacillus halophilus</name>
    <dbReference type="NCBI Taxonomy" id="1579333"/>
    <lineage>
        <taxon>Bacteria</taxon>
        <taxon>Pseudomonadati</taxon>
        <taxon>Pseudomonadota</taxon>
        <taxon>Alphaproteobacteria</taxon>
        <taxon>Rhodospirillales</taxon>
        <taxon>Rhodovibrionaceae</taxon>
        <taxon>Limibacillus</taxon>
    </lineage>
</organism>
<dbReference type="Pfam" id="PF00583">
    <property type="entry name" value="Acetyltransf_1"/>
    <property type="match status" value="1"/>
</dbReference>
<dbReference type="PROSITE" id="PS51186">
    <property type="entry name" value="GNAT"/>
    <property type="match status" value="1"/>
</dbReference>
<dbReference type="EMBL" id="JACHXA010000002">
    <property type="protein sequence ID" value="MBB3064867.1"/>
    <property type="molecule type" value="Genomic_DNA"/>
</dbReference>
<keyword evidence="5" id="KW-1185">Reference proteome</keyword>
<keyword evidence="4" id="KW-0687">Ribonucleoprotein</keyword>
<feature type="domain" description="N-acetyltransferase" evidence="3">
    <location>
        <begin position="5"/>
        <end position="158"/>
    </location>
</feature>
<evidence type="ECO:0000259" key="3">
    <source>
        <dbReference type="PROSITE" id="PS51186"/>
    </source>
</evidence>